<dbReference type="Proteomes" id="UP000216943">
    <property type="component" value="Unassembled WGS sequence"/>
</dbReference>
<comment type="caution">
    <text evidence="3">The sequence shown here is derived from an EMBL/GenBank/DDBJ whole genome shotgun (WGS) entry which is preliminary data.</text>
</comment>
<dbReference type="SMART" id="SM00318">
    <property type="entry name" value="SNc"/>
    <property type="match status" value="1"/>
</dbReference>
<evidence type="ECO:0000313" key="3">
    <source>
        <dbReference type="EMBL" id="PAK21527.1"/>
    </source>
</evidence>
<dbReference type="EMBL" id="NQNY01000004">
    <property type="protein sequence ID" value="PAK21527.1"/>
    <property type="molecule type" value="Genomic_DNA"/>
</dbReference>
<dbReference type="SUPFAM" id="SSF50199">
    <property type="entry name" value="Staphylococcal nuclease"/>
    <property type="match status" value="1"/>
</dbReference>
<dbReference type="Pfam" id="PF00565">
    <property type="entry name" value="SNase"/>
    <property type="match status" value="1"/>
</dbReference>
<dbReference type="Gene3D" id="2.40.50.90">
    <property type="match status" value="1"/>
</dbReference>
<name>A0A269TJG4_9BACT</name>
<sequence length="264" mass="29088">MKLLKNKKLFFSLIALTTITATATLAVACSNAEVKKTTLEETKTKKIDWAKVTTQSIYDAVVISWADGDTVKVKITDAVSKSTGLSVGAEYSIRLNNIDTPEVNVNGSPAGPNELKYANAASAFGKKVMPKDTKVRITTTHQRSYERVVGGLFYNESGASDYQTNYENELVKQGLTLPLAGSILTSYDFEEKNVNSYILKAIGNSFYYAWENRLGLFDTGKANSTDKEAMDFAKNVYQKRGAPDPGYFLKTNSPNVFDDWSTKS</sequence>
<dbReference type="PROSITE" id="PS51257">
    <property type="entry name" value="PROKAR_LIPOPROTEIN"/>
    <property type="match status" value="1"/>
</dbReference>
<dbReference type="AlphaFoldDB" id="A0A269TJG4"/>
<reference evidence="4" key="1">
    <citation type="submission" date="2017-08" db="EMBL/GenBank/DDBJ databases">
        <authorList>
            <person name="Alvarez-Ponce D."/>
            <person name="Weitzman C.L."/>
            <person name="Tillett R.L."/>
            <person name="Sandmeier F.C."/>
            <person name="Tracy C.R."/>
        </authorList>
    </citation>
    <scope>NUCLEOTIDE SEQUENCE [LARGE SCALE GENOMIC DNA]</scope>
    <source>
        <strain evidence="4">723</strain>
    </source>
</reference>
<protein>
    <recommendedName>
        <fullName evidence="2">TNase-like domain-containing protein</fullName>
    </recommendedName>
</protein>
<feature type="signal peptide" evidence="1">
    <location>
        <begin position="1"/>
        <end position="23"/>
    </location>
</feature>
<feature type="domain" description="TNase-like" evidence="2">
    <location>
        <begin position="56"/>
        <end position="219"/>
    </location>
</feature>
<accession>A0A269TJG4</accession>
<evidence type="ECO:0000256" key="1">
    <source>
        <dbReference type="SAM" id="SignalP"/>
    </source>
</evidence>
<evidence type="ECO:0000259" key="2">
    <source>
        <dbReference type="PROSITE" id="PS50830"/>
    </source>
</evidence>
<keyword evidence="1" id="KW-0732">Signal</keyword>
<dbReference type="OrthoDB" id="398206at2"/>
<organism evidence="3 4">
    <name type="scientific">Mycoplasmopsis agassizii</name>
    <dbReference type="NCBI Taxonomy" id="33922"/>
    <lineage>
        <taxon>Bacteria</taxon>
        <taxon>Bacillati</taxon>
        <taxon>Mycoplasmatota</taxon>
        <taxon>Mycoplasmoidales</taxon>
        <taxon>Metamycoplasmataceae</taxon>
        <taxon>Mycoplasmopsis</taxon>
    </lineage>
</organism>
<proteinExistence type="predicted"/>
<evidence type="ECO:0000313" key="4">
    <source>
        <dbReference type="Proteomes" id="UP000216943"/>
    </source>
</evidence>
<gene>
    <name evidence="3" type="ORF">CJJ23_01915</name>
</gene>
<dbReference type="PROSITE" id="PS50830">
    <property type="entry name" value="TNASE_3"/>
    <property type="match status" value="1"/>
</dbReference>
<dbReference type="InterPro" id="IPR035437">
    <property type="entry name" value="SNase_OB-fold_sf"/>
</dbReference>
<feature type="chain" id="PRO_5013352081" description="TNase-like domain-containing protein" evidence="1">
    <location>
        <begin position="24"/>
        <end position="264"/>
    </location>
</feature>
<dbReference type="RefSeq" id="WP_095334693.1">
    <property type="nucleotide sequence ID" value="NZ_NQNY01000004.1"/>
</dbReference>
<dbReference type="InterPro" id="IPR016071">
    <property type="entry name" value="Staphylococal_nuclease_OB-fold"/>
</dbReference>